<dbReference type="PANTHER" id="PTHR31286:SF99">
    <property type="entry name" value="DUF4283 DOMAIN-CONTAINING PROTEIN"/>
    <property type="match status" value="1"/>
</dbReference>
<dbReference type="InterPro" id="IPR040256">
    <property type="entry name" value="At4g02000-like"/>
</dbReference>
<feature type="compositionally biased region" description="Basic residues" evidence="1">
    <location>
        <begin position="315"/>
        <end position="324"/>
    </location>
</feature>
<feature type="region of interest" description="Disordered" evidence="1">
    <location>
        <begin position="606"/>
        <end position="642"/>
    </location>
</feature>
<dbReference type="Pfam" id="PF14111">
    <property type="entry name" value="DUF4283"/>
    <property type="match status" value="1"/>
</dbReference>
<feature type="compositionally biased region" description="Gly residues" evidence="1">
    <location>
        <begin position="437"/>
        <end position="448"/>
    </location>
</feature>
<gene>
    <name evidence="5" type="primary">LOC120104542</name>
</gene>
<dbReference type="PANTHER" id="PTHR31286">
    <property type="entry name" value="GLYCINE-RICH CELL WALL STRUCTURAL PROTEIN 1.8-LIKE"/>
    <property type="match status" value="1"/>
</dbReference>
<feature type="compositionally biased region" description="Basic and acidic residues" evidence="1">
    <location>
        <begin position="492"/>
        <end position="504"/>
    </location>
</feature>
<dbReference type="InterPro" id="IPR025836">
    <property type="entry name" value="Zn_knuckle_CX2CX4HX4C"/>
</dbReference>
<protein>
    <submittedName>
        <fullName evidence="5">Collagen alpha-1(I) chain-like</fullName>
    </submittedName>
</protein>
<reference evidence="5" key="1">
    <citation type="submission" date="2025-08" db="UniProtKB">
        <authorList>
            <consortium name="RefSeq"/>
        </authorList>
    </citation>
    <scope>IDENTIFICATION</scope>
    <source>
        <tissue evidence="5">Young leaves</tissue>
    </source>
</reference>
<feature type="region of interest" description="Disordered" evidence="1">
    <location>
        <begin position="420"/>
        <end position="520"/>
    </location>
</feature>
<evidence type="ECO:0000313" key="5">
    <source>
        <dbReference type="RefSeq" id="XP_038971773.1"/>
    </source>
</evidence>
<evidence type="ECO:0000259" key="3">
    <source>
        <dbReference type="Pfam" id="PF14392"/>
    </source>
</evidence>
<dbReference type="AlphaFoldDB" id="A0A8B8ZJY1"/>
<feature type="region of interest" description="Disordered" evidence="1">
    <location>
        <begin position="1"/>
        <end position="24"/>
    </location>
</feature>
<feature type="compositionally biased region" description="Polar residues" evidence="1">
    <location>
        <begin position="349"/>
        <end position="361"/>
    </location>
</feature>
<feature type="domain" description="Zinc knuckle CX2CX4HX4C" evidence="3">
    <location>
        <begin position="225"/>
        <end position="268"/>
    </location>
</feature>
<accession>A0A8B8ZJY1</accession>
<feature type="domain" description="DUF4283" evidence="2">
    <location>
        <begin position="120"/>
        <end position="162"/>
    </location>
</feature>
<evidence type="ECO:0000259" key="2">
    <source>
        <dbReference type="Pfam" id="PF14111"/>
    </source>
</evidence>
<evidence type="ECO:0000256" key="1">
    <source>
        <dbReference type="SAM" id="MobiDB-lite"/>
    </source>
</evidence>
<dbReference type="OrthoDB" id="1305040at2759"/>
<feature type="region of interest" description="Disordered" evidence="1">
    <location>
        <begin position="270"/>
        <end position="387"/>
    </location>
</feature>
<sequence length="678" mass="72630">MAARGPAESEKTEAGMGEKGTQPHLKVAEKVRTWADVAKGPSRVPSWTNHQISAAELDALKRRFTDVVEFSPEKMEVARAAWRDTAVIMRSLGRRVPVDWIKKELRVAGKLEYDAEDFLMAEETVVFRFQSERDQEAVMEAGPWLVAGQLLAMERWRPNFVPGTNQLRRAVVWLRLPNLPTEYWTKELIWEIAAKAGRPLVLDRVTNQGRKLGFARVKVELDAGSPIRPGTFIQVSSELHWQIFRYENLPGFCFKCARLGHGEGTCPYPTTPAMPEVQRTEGDASSQAPISESEEGNESGCRLPFGPWLSTTKLRPPKVNKPVKKPVELKADHTPVREPGGSGLRSPKASPNPSVSPSDTDGWQKPTKLARRRSPEQASTAVNAGKAQLGADAGSDLVSAEGMGQTAQVGQLGWAVPGRAKMVGMDPGPSPNLISQGGPGQEGTGLTGAKGPAHGLGSSPMKRARSPAKARRGSGVTEPTQLPRSASSASLEDSHLRRREEGRRHFWSASLPPARAPTRLGAGRAHAADRTAGVPLAEGGADRPCRLVTEGVTQRSGVAVATGGEPALAKGKGPKEAQTATSQPREVALAHVEDPLSGLRRLGKSEMGEGSLPATTRNSPVVMRGVHGGSGQGPNSPIQDHGQVVSLLRAVIQEGVEKLGKVASEQPTMPGPLTDSVK</sequence>
<feature type="compositionally biased region" description="Basic and acidic residues" evidence="1">
    <location>
        <begin position="325"/>
        <end position="336"/>
    </location>
</feature>
<organism evidence="4 5">
    <name type="scientific">Phoenix dactylifera</name>
    <name type="common">Date palm</name>
    <dbReference type="NCBI Taxonomy" id="42345"/>
    <lineage>
        <taxon>Eukaryota</taxon>
        <taxon>Viridiplantae</taxon>
        <taxon>Streptophyta</taxon>
        <taxon>Embryophyta</taxon>
        <taxon>Tracheophyta</taxon>
        <taxon>Spermatophyta</taxon>
        <taxon>Magnoliopsida</taxon>
        <taxon>Liliopsida</taxon>
        <taxon>Arecaceae</taxon>
        <taxon>Coryphoideae</taxon>
        <taxon>Phoeniceae</taxon>
        <taxon>Phoenix</taxon>
    </lineage>
</organism>
<name>A0A8B8ZJY1_PHODC</name>
<dbReference type="Proteomes" id="UP000228380">
    <property type="component" value="Unplaced"/>
</dbReference>
<dbReference type="Pfam" id="PF14392">
    <property type="entry name" value="zf-CCHC_4"/>
    <property type="match status" value="1"/>
</dbReference>
<dbReference type="RefSeq" id="XP_038971773.1">
    <property type="nucleotide sequence ID" value="XM_039115845.1"/>
</dbReference>
<evidence type="ECO:0000313" key="4">
    <source>
        <dbReference type="Proteomes" id="UP000228380"/>
    </source>
</evidence>
<feature type="compositionally biased region" description="Polar residues" evidence="1">
    <location>
        <begin position="477"/>
        <end position="491"/>
    </location>
</feature>
<feature type="compositionally biased region" description="Basic residues" evidence="1">
    <location>
        <begin position="462"/>
        <end position="472"/>
    </location>
</feature>
<dbReference type="InterPro" id="IPR025558">
    <property type="entry name" value="DUF4283"/>
</dbReference>
<dbReference type="GeneID" id="120104542"/>
<proteinExistence type="predicted"/>
<dbReference type="KEGG" id="pda:120104542"/>
<keyword evidence="4" id="KW-1185">Reference proteome</keyword>